<dbReference type="PRINTS" id="PR01210">
    <property type="entry name" value="GGTRANSPTASE"/>
</dbReference>
<sequence length="582" mass="62375">MSLTLTKVSSAASASINADRSTPGSAGTPSPEVTTSRPQCQATPATTDHRFDAAFNTQRSYGGGSCVAPHHLAANAGRDVLKQGGNAIEAMVAAAATIAVSYPHMNALGGDGFWLIHEPGKQPVAIDACGCAAQLATPGFYAGEASIPERGPEAALTMAGTVSGWQKALDIGATWSTPLPLGTLLEDAIRHAEQGIAVSRSQAALTRKHLERLSQAPGFNDTFLIHGEAPLEGQRLRQPRLGATLRRLAQAGLDDFYRGDLARSMARDLESLGSPLRLQDFHGYQAQVVTPLEVTLKEATLYNLPAPTQGMASLMILALYDRLGVETGEGFAHLHGLIEATKRAFLLRDRYITDPERMTIALQTLLESDRLDHEASMIDPQRAMAWPHTPEPGDTIWMGTVDSEGRSVSFIQSLYWEFGSGVVLPESGVLWQNRGIGFSLDPASPRNLAPGRKPFHTLNPALARFTDGRTMVYGTMGGEGQPQTQAAIFSRYAMHGMPLQQAIAAPRWLLGRTWGDHSTNLKLESRIYTPLVNALEQAGHDVEVLKEAFTDTMGHAGAIVHHPDGLIESAHDPRSDGGAASL</sequence>
<dbReference type="OrthoDB" id="5297205at2"/>
<reference evidence="1 2" key="1">
    <citation type="submission" date="2017-05" db="EMBL/GenBank/DDBJ databases">
        <authorList>
            <person name="Song R."/>
            <person name="Chenine A.L."/>
            <person name="Ruprecht R.M."/>
        </authorList>
    </citation>
    <scope>NUCLEOTIDE SEQUENCE [LARGE SCALE GENOMIC DNA]</scope>
    <source>
        <strain evidence="1">SW32</strain>
    </source>
</reference>
<protein>
    <submittedName>
        <fullName evidence="1">Gamma-glutamyltransferase</fullName>
    </submittedName>
</protein>
<dbReference type="SUPFAM" id="SSF56235">
    <property type="entry name" value="N-terminal nucleophile aminohydrolases (Ntn hydrolases)"/>
    <property type="match status" value="1"/>
</dbReference>
<dbReference type="InterPro" id="IPR029055">
    <property type="entry name" value="Ntn_hydrolases_N"/>
</dbReference>
<dbReference type="Pfam" id="PF01019">
    <property type="entry name" value="G_glu_transpept"/>
    <property type="match status" value="1"/>
</dbReference>
<proteinExistence type="predicted"/>
<dbReference type="AlphaFoldDB" id="A0A240USU1"/>
<dbReference type="InterPro" id="IPR043137">
    <property type="entry name" value="GGT_ssub_C"/>
</dbReference>
<dbReference type="Proteomes" id="UP000194457">
    <property type="component" value="Chromosome"/>
</dbReference>
<dbReference type="RefSeq" id="WP_086901252.1">
    <property type="nucleotide sequence ID" value="NZ_CP021358.1"/>
</dbReference>
<dbReference type="Gene3D" id="1.10.246.130">
    <property type="match status" value="1"/>
</dbReference>
<name>A0A240USU1_9GAMM</name>
<evidence type="ECO:0000313" key="2">
    <source>
        <dbReference type="Proteomes" id="UP000194457"/>
    </source>
</evidence>
<dbReference type="PANTHER" id="PTHR43881:SF5">
    <property type="entry name" value="GAMMA-GLUTAMYLTRANSPEPTIDASE"/>
    <property type="match status" value="1"/>
</dbReference>
<organism evidence="1 2">
    <name type="scientific">Kushneria marisflavi</name>
    <dbReference type="NCBI Taxonomy" id="157779"/>
    <lineage>
        <taxon>Bacteria</taxon>
        <taxon>Pseudomonadati</taxon>
        <taxon>Pseudomonadota</taxon>
        <taxon>Gammaproteobacteria</taxon>
        <taxon>Oceanospirillales</taxon>
        <taxon>Halomonadaceae</taxon>
        <taxon>Kushneria</taxon>
    </lineage>
</organism>
<dbReference type="InterPro" id="IPR043138">
    <property type="entry name" value="GGT_lsub"/>
</dbReference>
<gene>
    <name evidence="1" type="ORF">B9H00_14465</name>
</gene>
<dbReference type="EMBL" id="CP021358">
    <property type="protein sequence ID" value="ART64112.1"/>
    <property type="molecule type" value="Genomic_DNA"/>
</dbReference>
<dbReference type="Gene3D" id="3.60.20.40">
    <property type="match status" value="1"/>
</dbReference>
<keyword evidence="2" id="KW-1185">Reference proteome</keyword>
<dbReference type="InterPro" id="IPR052896">
    <property type="entry name" value="GGT-like_enzyme"/>
</dbReference>
<keyword evidence="1" id="KW-0808">Transferase</keyword>
<evidence type="ECO:0000313" key="1">
    <source>
        <dbReference type="EMBL" id="ART64112.1"/>
    </source>
</evidence>
<dbReference type="GO" id="GO:0016740">
    <property type="term" value="F:transferase activity"/>
    <property type="evidence" value="ECO:0007669"/>
    <property type="project" value="UniProtKB-KW"/>
</dbReference>
<dbReference type="PANTHER" id="PTHR43881">
    <property type="entry name" value="GAMMA-GLUTAMYLTRANSPEPTIDASE (AFU_ORTHOLOGUE AFUA_4G13580)"/>
    <property type="match status" value="1"/>
</dbReference>
<dbReference type="KEGG" id="kma:B9H00_14465"/>
<accession>A0A240USU1</accession>